<dbReference type="Proteomes" id="UP000199541">
    <property type="component" value="Unassembled WGS sequence"/>
</dbReference>
<dbReference type="SUPFAM" id="SSF56954">
    <property type="entry name" value="Outer membrane efflux proteins (OEP)"/>
    <property type="match status" value="1"/>
</dbReference>
<organism evidence="3 6">
    <name type="scientific">Allgaiera indica</name>
    <dbReference type="NCBI Taxonomy" id="765699"/>
    <lineage>
        <taxon>Bacteria</taxon>
        <taxon>Pseudomonadati</taxon>
        <taxon>Pseudomonadota</taxon>
        <taxon>Alphaproteobacteria</taxon>
        <taxon>Rhodobacterales</taxon>
        <taxon>Paracoccaceae</taxon>
        <taxon>Allgaiera</taxon>
    </lineage>
</organism>
<keyword evidence="2" id="KW-0564">Palmitate</keyword>
<reference evidence="4 5" key="2">
    <citation type="submission" date="2016-10" db="EMBL/GenBank/DDBJ databases">
        <authorList>
            <person name="Varghese N."/>
            <person name="Submissions S."/>
        </authorList>
    </citation>
    <scope>NUCLEOTIDE SEQUENCE [LARGE SCALE GENOMIC DNA]</scope>
    <source>
        <strain evidence="4 5">DSM 24802</strain>
    </source>
</reference>
<keyword evidence="2" id="KW-0472">Membrane</keyword>
<keyword evidence="5" id="KW-1185">Reference proteome</keyword>
<reference evidence="3" key="3">
    <citation type="submission" date="2023-06" db="EMBL/GenBank/DDBJ databases">
        <authorList>
            <person name="Sun Q."/>
            <person name="Zhou Y."/>
        </authorList>
    </citation>
    <scope>NUCLEOTIDE SEQUENCE</scope>
    <source>
        <strain evidence="3">CGMCC 1.10859</strain>
    </source>
</reference>
<dbReference type="InterPro" id="IPR003423">
    <property type="entry name" value="OMP_efflux"/>
</dbReference>
<evidence type="ECO:0000313" key="6">
    <source>
        <dbReference type="Proteomes" id="UP000634647"/>
    </source>
</evidence>
<comment type="caution">
    <text evidence="3">The sequence shown here is derived from an EMBL/GenBank/DDBJ whole genome shotgun (WGS) entry which is preliminary data.</text>
</comment>
<evidence type="ECO:0000313" key="5">
    <source>
        <dbReference type="Proteomes" id="UP000199541"/>
    </source>
</evidence>
<evidence type="ECO:0000313" key="4">
    <source>
        <dbReference type="EMBL" id="SDW11610.1"/>
    </source>
</evidence>
<reference evidence="3" key="1">
    <citation type="journal article" date="2014" name="Int. J. Syst. Evol. Microbiol.">
        <title>Complete genome sequence of Corynebacterium casei LMG S-19264T (=DSM 44701T), isolated from a smear-ripened cheese.</title>
        <authorList>
            <consortium name="US DOE Joint Genome Institute (JGI-PGF)"/>
            <person name="Walter F."/>
            <person name="Albersmeier A."/>
            <person name="Kalinowski J."/>
            <person name="Ruckert C."/>
        </authorList>
    </citation>
    <scope>NUCLEOTIDE SEQUENCE</scope>
    <source>
        <strain evidence="3">CGMCC 1.10859</strain>
    </source>
</reference>
<comment type="similarity">
    <text evidence="1 2">Belongs to the outer membrane factor (OMF) (TC 1.B.17) family.</text>
</comment>
<dbReference type="GO" id="GO:0015562">
    <property type="term" value="F:efflux transmembrane transporter activity"/>
    <property type="evidence" value="ECO:0007669"/>
    <property type="project" value="InterPro"/>
</dbReference>
<dbReference type="Proteomes" id="UP000634647">
    <property type="component" value="Unassembled WGS sequence"/>
</dbReference>
<evidence type="ECO:0000256" key="1">
    <source>
        <dbReference type="ARBA" id="ARBA00007613"/>
    </source>
</evidence>
<sequence length="459" mass="48745">MERRILRWGWGPVAALPRVAPLVIVLSACSVGQVYHEPQMALPDRYARLAPLPVVPADQNEWWKSFRDPVLDRLIARGLSDSVTVAQAKARLAEAAALSRRAGNTVAGNLNLSVQKGSGTSVDESIGALGLSFSPAARAQSRAAIERLQAAGYGLQNARLTLLQNLAQAYIDLRFYQASLRQHNSDLASRRRTLRGIETLLSAGAATKLDKLRSQALIAQTETQIPQISARIAQQAARIATLLGVPAGALNIDLRDTGRQPLPRGQAALGVPADLVRRRPDIRQAERNYAAAVSDVNAAEAARYPSLSLSGQIVAPFDGALKSGQSLGAGLVLPLFNQPGLAANVDAAQARADQAYQAWRLAVLSGVEQVSSALASVSASRRAVAMASYSVSLNAQALKLSRELLDSHGDVTVLDLLDRERAIADARASLAQTRRAFATDFIALHVALGLGAGQDAPQK</sequence>
<evidence type="ECO:0000313" key="3">
    <source>
        <dbReference type="EMBL" id="GHD98533.1"/>
    </source>
</evidence>
<dbReference type="Gene3D" id="1.20.1600.10">
    <property type="entry name" value="Outer membrane efflux proteins (OEP)"/>
    <property type="match status" value="1"/>
</dbReference>
<dbReference type="InterPro" id="IPR010131">
    <property type="entry name" value="MdtP/NodT-like"/>
</dbReference>
<dbReference type="PANTHER" id="PTHR30203">
    <property type="entry name" value="OUTER MEMBRANE CATION EFFLUX PROTEIN"/>
    <property type="match status" value="1"/>
</dbReference>
<name>A0AAN4UNI7_9RHOB</name>
<protein>
    <submittedName>
        <fullName evidence="3">Nodulation protein NodT</fullName>
    </submittedName>
    <submittedName>
        <fullName evidence="4">Outer membrane protein, multidrug efflux system</fullName>
    </submittedName>
</protein>
<evidence type="ECO:0000256" key="2">
    <source>
        <dbReference type="RuleBase" id="RU362097"/>
    </source>
</evidence>
<dbReference type="NCBIfam" id="TIGR01845">
    <property type="entry name" value="outer_NodT"/>
    <property type="match status" value="1"/>
</dbReference>
<dbReference type="EMBL" id="BNAB01000001">
    <property type="protein sequence ID" value="GHD98533.1"/>
    <property type="molecule type" value="Genomic_DNA"/>
</dbReference>
<dbReference type="GO" id="GO:0005886">
    <property type="term" value="C:plasma membrane"/>
    <property type="evidence" value="ECO:0007669"/>
    <property type="project" value="UniProtKB-SubCell"/>
</dbReference>
<keyword evidence="2" id="KW-0449">Lipoprotein</keyword>
<dbReference type="PROSITE" id="PS51257">
    <property type="entry name" value="PROKAR_LIPOPROTEIN"/>
    <property type="match status" value="1"/>
</dbReference>
<comment type="subcellular location">
    <subcellularLocation>
        <location evidence="2">Cell membrane</location>
        <topology evidence="2">Lipid-anchor</topology>
    </subcellularLocation>
</comment>
<dbReference type="AlphaFoldDB" id="A0AAN4UNI7"/>
<keyword evidence="2" id="KW-0812">Transmembrane</keyword>
<dbReference type="Gene3D" id="2.20.200.10">
    <property type="entry name" value="Outer membrane efflux proteins (OEP)"/>
    <property type="match status" value="1"/>
</dbReference>
<accession>A0AAN4UNI7</accession>
<dbReference type="PANTHER" id="PTHR30203:SF30">
    <property type="entry name" value="OUTER MEMBRANE PROTEIN-RELATED"/>
    <property type="match status" value="1"/>
</dbReference>
<gene>
    <name evidence="3" type="primary">nodT</name>
    <name evidence="3" type="ORF">GCM10008024_02430</name>
    <name evidence="4" type="ORF">SAMN05444006_101304</name>
</gene>
<proteinExistence type="inferred from homology"/>
<dbReference type="Pfam" id="PF02321">
    <property type="entry name" value="OEP"/>
    <property type="match status" value="2"/>
</dbReference>
<dbReference type="RefSeq" id="WP_035841375.1">
    <property type="nucleotide sequence ID" value="NZ_BNAB01000001.1"/>
</dbReference>
<keyword evidence="2" id="KW-1134">Transmembrane beta strand</keyword>
<dbReference type="EMBL" id="FNOB01000001">
    <property type="protein sequence ID" value="SDW11610.1"/>
    <property type="molecule type" value="Genomic_DNA"/>
</dbReference>